<feature type="compositionally biased region" description="Polar residues" evidence="7">
    <location>
        <begin position="602"/>
        <end position="619"/>
    </location>
</feature>
<dbReference type="PROSITE" id="PS00463">
    <property type="entry name" value="ZN2_CY6_FUNGAL_1"/>
    <property type="match status" value="1"/>
</dbReference>
<feature type="domain" description="Zn(2)-C6 fungal-type" evidence="8">
    <location>
        <begin position="42"/>
        <end position="71"/>
    </location>
</feature>
<keyword evidence="1" id="KW-0479">Metal-binding</keyword>
<keyword evidence="5" id="KW-0804">Transcription</keyword>
<keyword evidence="2" id="KW-0862">Zinc</keyword>
<feature type="region of interest" description="Disordered" evidence="7">
    <location>
        <begin position="163"/>
        <end position="220"/>
    </location>
</feature>
<dbReference type="Pfam" id="PF00172">
    <property type="entry name" value="Zn_clus"/>
    <property type="match status" value="1"/>
</dbReference>
<evidence type="ECO:0000256" key="5">
    <source>
        <dbReference type="ARBA" id="ARBA00023163"/>
    </source>
</evidence>
<keyword evidence="10" id="KW-1185">Reference proteome</keyword>
<keyword evidence="3" id="KW-0805">Transcription regulation</keyword>
<evidence type="ECO:0000256" key="3">
    <source>
        <dbReference type="ARBA" id="ARBA00023015"/>
    </source>
</evidence>
<accession>A0ABQ7JJH6</accession>
<organism evidence="9 10">
    <name type="scientific">Linnemannia gamsii</name>
    <dbReference type="NCBI Taxonomy" id="64522"/>
    <lineage>
        <taxon>Eukaryota</taxon>
        <taxon>Fungi</taxon>
        <taxon>Fungi incertae sedis</taxon>
        <taxon>Mucoromycota</taxon>
        <taxon>Mortierellomycotina</taxon>
        <taxon>Mortierellomycetes</taxon>
        <taxon>Mortierellales</taxon>
        <taxon>Mortierellaceae</taxon>
        <taxon>Linnemannia</taxon>
    </lineage>
</organism>
<feature type="region of interest" description="Disordered" evidence="7">
    <location>
        <begin position="249"/>
        <end position="353"/>
    </location>
</feature>
<evidence type="ECO:0000313" key="9">
    <source>
        <dbReference type="EMBL" id="KAG0276617.1"/>
    </source>
</evidence>
<name>A0ABQ7JJH6_9FUNG</name>
<dbReference type="PANTHER" id="PTHR31944:SF131">
    <property type="entry name" value="HEME-RESPONSIVE ZINC FINGER TRANSCRIPTION FACTOR HAP1"/>
    <property type="match status" value="1"/>
</dbReference>
<dbReference type="Proteomes" id="UP001194696">
    <property type="component" value="Unassembled WGS sequence"/>
</dbReference>
<feature type="compositionally biased region" description="Acidic residues" evidence="7">
    <location>
        <begin position="266"/>
        <end position="293"/>
    </location>
</feature>
<proteinExistence type="predicted"/>
<dbReference type="EMBL" id="JAAAIM010001669">
    <property type="protein sequence ID" value="KAG0276617.1"/>
    <property type="molecule type" value="Genomic_DNA"/>
</dbReference>
<comment type="caution">
    <text evidence="9">The sequence shown here is derived from an EMBL/GenBank/DDBJ whole genome shotgun (WGS) entry which is preliminary data.</text>
</comment>
<dbReference type="InterPro" id="IPR036864">
    <property type="entry name" value="Zn2-C6_fun-type_DNA-bd_sf"/>
</dbReference>
<evidence type="ECO:0000313" key="10">
    <source>
        <dbReference type="Proteomes" id="UP001194696"/>
    </source>
</evidence>
<dbReference type="SMART" id="SM00066">
    <property type="entry name" value="GAL4"/>
    <property type="match status" value="1"/>
</dbReference>
<evidence type="ECO:0000256" key="2">
    <source>
        <dbReference type="ARBA" id="ARBA00022833"/>
    </source>
</evidence>
<gene>
    <name evidence="9" type="ORF">BGZ96_003204</name>
</gene>
<keyword evidence="6" id="KW-0539">Nucleus</keyword>
<dbReference type="CDD" id="cd00067">
    <property type="entry name" value="GAL4"/>
    <property type="match status" value="1"/>
</dbReference>
<feature type="compositionally biased region" description="Low complexity" evidence="7">
    <location>
        <begin position="622"/>
        <end position="633"/>
    </location>
</feature>
<evidence type="ECO:0000256" key="1">
    <source>
        <dbReference type="ARBA" id="ARBA00022723"/>
    </source>
</evidence>
<dbReference type="InterPro" id="IPR051430">
    <property type="entry name" value="Fungal_TF_Env_Response"/>
</dbReference>
<sequence>MSTSTLQLLPTTATEIAQLDPATLASIPGVAYDLKRLKVYSSCLRCRAKKVKCDRKEPCSRCVKHSVECSYRELASVQLDIRQFQRHLNNPKIRKDGAGIITSTATPIITLPSGDTAVLSPATTAAATLIAAAKAGAAASLAAGSSSAGSNKKISAEKKAASAAAKSASSSSTCSTPVSPTTTATPTPAHSHPGSPASSGSSTDTESDTPMSAPASAKSIAMARAKVHKIIRRKPTVAPIERFESTIPQVRRPYHPNSQLVAHVIDDDDDDDEDEYAEEDNDMDDDDEDEDEIERVVLRSNPGSGPTFSHVAAHRQQADSNMSSETEDEDQPQSRRRRNNEDVPIWRAKAVGKHKQTVHEQDLAETFGLAAYLQAKESSMDAGGAAGQTIDYDMELERALAQRLPTSFSRPDRSLSRARKYAQAGYNPSLPYARPSHCQLAGAAGNGAHAPVAANCCCQIAAKQGQAPGTCFFSEKDSRSFTREEDSSMSPPPAQVVGYENGETGRIAYSPSYQPSYKNSASGAAAAATGGAATAPVSPATAQKMEWSSSSSSNSSMVPPALALSSLKKFDTSSASSTPISSPRIELPPIYLPKLPFHQTTPASSDLSAFQVGRSSTSAKKGANGSNSDNNGGRAPLEIACKFNEPNVDAWDMIEKPLSRTVPITTKRGRSVKMEMNWILS</sequence>
<dbReference type="SUPFAM" id="SSF57701">
    <property type="entry name" value="Zn2/Cys6 DNA-binding domain"/>
    <property type="match status" value="1"/>
</dbReference>
<dbReference type="InterPro" id="IPR001138">
    <property type="entry name" value="Zn2Cys6_DnaBD"/>
</dbReference>
<evidence type="ECO:0000259" key="8">
    <source>
        <dbReference type="PROSITE" id="PS50048"/>
    </source>
</evidence>
<reference evidence="9 10" key="1">
    <citation type="journal article" date="2020" name="Fungal Divers.">
        <title>Resolving the Mortierellaceae phylogeny through synthesis of multi-gene phylogenetics and phylogenomics.</title>
        <authorList>
            <person name="Vandepol N."/>
            <person name="Liber J."/>
            <person name="Desiro A."/>
            <person name="Na H."/>
            <person name="Kennedy M."/>
            <person name="Barry K."/>
            <person name="Grigoriev I.V."/>
            <person name="Miller A.N."/>
            <person name="O'Donnell K."/>
            <person name="Stajich J.E."/>
            <person name="Bonito G."/>
        </authorList>
    </citation>
    <scope>NUCLEOTIDE SEQUENCE [LARGE SCALE GENOMIC DNA]</scope>
    <source>
        <strain evidence="9 10">AD045</strain>
    </source>
</reference>
<evidence type="ECO:0000256" key="4">
    <source>
        <dbReference type="ARBA" id="ARBA00023125"/>
    </source>
</evidence>
<dbReference type="Gene3D" id="4.10.240.10">
    <property type="entry name" value="Zn(2)-C6 fungal-type DNA-binding domain"/>
    <property type="match status" value="1"/>
</dbReference>
<evidence type="ECO:0000256" key="7">
    <source>
        <dbReference type="SAM" id="MobiDB-lite"/>
    </source>
</evidence>
<evidence type="ECO:0000256" key="6">
    <source>
        <dbReference type="ARBA" id="ARBA00023242"/>
    </source>
</evidence>
<keyword evidence="4" id="KW-0238">DNA-binding</keyword>
<feature type="compositionally biased region" description="Low complexity" evidence="7">
    <location>
        <begin position="163"/>
        <end position="210"/>
    </location>
</feature>
<feature type="region of interest" description="Disordered" evidence="7">
    <location>
        <begin position="602"/>
        <end position="634"/>
    </location>
</feature>
<dbReference type="PANTHER" id="PTHR31944">
    <property type="entry name" value="HEME-RESPONSIVE ZINC FINGER TRANSCRIPTION FACTOR HAP1"/>
    <property type="match status" value="1"/>
</dbReference>
<dbReference type="PROSITE" id="PS50048">
    <property type="entry name" value="ZN2_CY6_FUNGAL_2"/>
    <property type="match status" value="1"/>
</dbReference>
<protein>
    <recommendedName>
        <fullName evidence="8">Zn(2)-C6 fungal-type domain-containing protein</fullName>
    </recommendedName>
</protein>